<dbReference type="PANTHER" id="PTHR13696:SF52">
    <property type="entry name" value="PARA FAMILY PROTEIN CT_582"/>
    <property type="match status" value="1"/>
</dbReference>
<dbReference type="RefSeq" id="WP_168450376.1">
    <property type="nucleotide sequence ID" value="NZ_JAAWWK010000003.1"/>
</dbReference>
<reference evidence="1 2" key="1">
    <citation type="submission" date="2020-04" db="EMBL/GenBank/DDBJ databases">
        <authorList>
            <person name="Yoon J."/>
        </authorList>
    </citation>
    <scope>NUCLEOTIDE SEQUENCE [LARGE SCALE GENOMIC DNA]</scope>
    <source>
        <strain evidence="1 2">KMU-166</strain>
    </source>
</reference>
<proteinExistence type="predicted"/>
<dbReference type="InterPro" id="IPR027417">
    <property type="entry name" value="P-loop_NTPase"/>
</dbReference>
<accession>A0ABX1GHC7</accession>
<dbReference type="EMBL" id="JAAWWK010000003">
    <property type="protein sequence ID" value="NKI17838.1"/>
    <property type="molecule type" value="Genomic_DNA"/>
</dbReference>
<organism evidence="1 2">
    <name type="scientific">Spongiibacter thalassae</name>
    <dbReference type="NCBI Taxonomy" id="2721624"/>
    <lineage>
        <taxon>Bacteria</taxon>
        <taxon>Pseudomonadati</taxon>
        <taxon>Pseudomonadota</taxon>
        <taxon>Gammaproteobacteria</taxon>
        <taxon>Cellvibrionales</taxon>
        <taxon>Spongiibacteraceae</taxon>
        <taxon>Spongiibacter</taxon>
    </lineage>
</organism>
<dbReference type="Proteomes" id="UP000765845">
    <property type="component" value="Unassembled WGS sequence"/>
</dbReference>
<dbReference type="Gene3D" id="3.40.50.300">
    <property type="entry name" value="P-loop containing nucleotide triphosphate hydrolases"/>
    <property type="match status" value="1"/>
</dbReference>
<evidence type="ECO:0000313" key="2">
    <source>
        <dbReference type="Proteomes" id="UP000765845"/>
    </source>
</evidence>
<dbReference type="InterPro" id="IPR050678">
    <property type="entry name" value="DNA_Partitioning_ATPase"/>
</dbReference>
<dbReference type="NCBIfam" id="TIGR03371">
    <property type="entry name" value="cellulose_yhjQ"/>
    <property type="match status" value="1"/>
</dbReference>
<evidence type="ECO:0000313" key="1">
    <source>
        <dbReference type="EMBL" id="NKI17838.1"/>
    </source>
</evidence>
<name>A0ABX1GHC7_9GAMM</name>
<keyword evidence="2" id="KW-1185">Reference proteome</keyword>
<sequence length="247" mass="26821">MYSLLLSGAHGGVGTTTTTANLAAALQVQGFKTLSLDLNCDNALGTHFGVHVTELGGWMRAALDGEDSRNSIFQSHDGRCVLPFGHVAQQPDLILRRMLNERPSIVRELIADLSGEGFDYLLIDAPTTLNRSHLGIGGIGDLELLVCGPEIQSYSLLKRRREEVLHSKTHVIMNCIQPEVPLFGDLAVLIREQFAQNTVPTAIHQDYSVPDSLAYFESVIAAAPDSQSAKDFHALALWCTSTLKAKA</sequence>
<protein>
    <submittedName>
        <fullName evidence="1">Cellulose synthase operon protein YhjQ</fullName>
    </submittedName>
</protein>
<comment type="caution">
    <text evidence="1">The sequence shown here is derived from an EMBL/GenBank/DDBJ whole genome shotgun (WGS) entry which is preliminary data.</text>
</comment>
<dbReference type="Pfam" id="PF06564">
    <property type="entry name" value="CBP_BcsQ"/>
    <property type="match status" value="1"/>
</dbReference>
<dbReference type="PANTHER" id="PTHR13696">
    <property type="entry name" value="P-LOOP CONTAINING NUCLEOSIDE TRIPHOSPHATE HYDROLASE"/>
    <property type="match status" value="1"/>
</dbReference>
<dbReference type="InterPro" id="IPR017746">
    <property type="entry name" value="Cellulose_synthase_operon_BcsQ"/>
</dbReference>
<gene>
    <name evidence="1" type="primary">yhjQ</name>
    <name evidence="1" type="ORF">HCU74_10425</name>
</gene>
<dbReference type="SUPFAM" id="SSF52540">
    <property type="entry name" value="P-loop containing nucleoside triphosphate hydrolases"/>
    <property type="match status" value="1"/>
</dbReference>